<dbReference type="GO" id="GO:0050793">
    <property type="term" value="P:regulation of developmental process"/>
    <property type="evidence" value="ECO:0007669"/>
    <property type="project" value="TreeGrafter"/>
</dbReference>
<keyword evidence="3 12" id="KW-0863">Zinc-finger</keyword>
<protein>
    <submittedName>
        <fullName evidence="12">Zinc-finger homeodomain protein 9</fullName>
    </submittedName>
</protein>
<feature type="compositionally biased region" description="Basic residues" evidence="10">
    <location>
        <begin position="46"/>
        <end position="59"/>
    </location>
</feature>
<reference evidence="12 13" key="1">
    <citation type="journal article" date="2019" name="Plant Biotechnol. J.">
        <title>The red bayberry genome and genetic basis of sex determination.</title>
        <authorList>
            <person name="Jia H.M."/>
            <person name="Jia H.J."/>
            <person name="Cai Q.L."/>
            <person name="Wang Y."/>
            <person name="Zhao H.B."/>
            <person name="Yang W.F."/>
            <person name="Wang G.Y."/>
            <person name="Li Y.H."/>
            <person name="Zhan D.L."/>
            <person name="Shen Y.T."/>
            <person name="Niu Q.F."/>
            <person name="Chang L."/>
            <person name="Qiu J."/>
            <person name="Zhao L."/>
            <person name="Xie H.B."/>
            <person name="Fu W.Y."/>
            <person name="Jin J."/>
            <person name="Li X.W."/>
            <person name="Jiao Y."/>
            <person name="Zhou C.C."/>
            <person name="Tu T."/>
            <person name="Chai C.Y."/>
            <person name="Gao J.L."/>
            <person name="Fan L.J."/>
            <person name="van de Weg E."/>
            <person name="Wang J.Y."/>
            <person name="Gao Z.S."/>
        </authorList>
    </citation>
    <scope>NUCLEOTIDE SEQUENCE [LARGE SCALE GENOMIC DNA]</scope>
    <source>
        <tissue evidence="12">Leaves</tissue>
    </source>
</reference>
<evidence type="ECO:0000259" key="11">
    <source>
        <dbReference type="PROSITE" id="PS51523"/>
    </source>
</evidence>
<accession>A0A6A1VGA2</accession>
<dbReference type="InterPro" id="IPR006456">
    <property type="entry name" value="ZF_HD_homeobox_Cys/His_dimer"/>
</dbReference>
<evidence type="ECO:0000256" key="8">
    <source>
        <dbReference type="ARBA" id="ARBA00023163"/>
    </source>
</evidence>
<dbReference type="AlphaFoldDB" id="A0A6A1VGA2"/>
<evidence type="ECO:0000256" key="6">
    <source>
        <dbReference type="ARBA" id="ARBA00023125"/>
    </source>
</evidence>
<dbReference type="Proteomes" id="UP000516437">
    <property type="component" value="Chromosome 6"/>
</dbReference>
<keyword evidence="6 12" id="KW-0238">DNA-binding</keyword>
<comment type="subcellular location">
    <subcellularLocation>
        <location evidence="1">Nucleus</location>
    </subcellularLocation>
</comment>
<dbReference type="InterPro" id="IPR006455">
    <property type="entry name" value="Homeodomain_ZF_HD"/>
</dbReference>
<keyword evidence="5" id="KW-0805">Transcription regulation</keyword>
<feature type="region of interest" description="Disordered" evidence="10">
    <location>
        <begin position="185"/>
        <end position="214"/>
    </location>
</feature>
<evidence type="ECO:0000256" key="9">
    <source>
        <dbReference type="ARBA" id="ARBA00023242"/>
    </source>
</evidence>
<feature type="compositionally biased region" description="Pro residues" evidence="10">
    <location>
        <begin position="146"/>
        <end position="165"/>
    </location>
</feature>
<evidence type="ECO:0000256" key="10">
    <source>
        <dbReference type="SAM" id="MobiDB-lite"/>
    </source>
</evidence>
<dbReference type="OrthoDB" id="1929626at2759"/>
<name>A0A6A1VGA2_9ROSI</name>
<feature type="domain" description="ZF-HD dimerization-type" evidence="11">
    <location>
        <begin position="70"/>
        <end position="121"/>
    </location>
</feature>
<dbReference type="Gene3D" id="1.10.10.60">
    <property type="entry name" value="Homeodomain-like"/>
    <property type="match status" value="1"/>
</dbReference>
<feature type="compositionally biased region" description="Polar residues" evidence="10">
    <location>
        <begin position="315"/>
        <end position="332"/>
    </location>
</feature>
<evidence type="ECO:0000256" key="1">
    <source>
        <dbReference type="ARBA" id="ARBA00004123"/>
    </source>
</evidence>
<keyword evidence="8" id="KW-0804">Transcription</keyword>
<dbReference type="PROSITE" id="PS51523">
    <property type="entry name" value="ZF_HD_DIMER"/>
    <property type="match status" value="1"/>
</dbReference>
<dbReference type="Pfam" id="PF04770">
    <property type="entry name" value="ZF-HD_dimer"/>
    <property type="match status" value="1"/>
</dbReference>
<feature type="region of interest" description="Disordered" evidence="10">
    <location>
        <begin position="268"/>
        <end position="332"/>
    </location>
</feature>
<dbReference type="PANTHER" id="PTHR31948:SF72">
    <property type="entry name" value="ZINC-FINGER HOMEODOMAIN PROTEIN 10"/>
    <property type="match status" value="1"/>
</dbReference>
<evidence type="ECO:0000256" key="5">
    <source>
        <dbReference type="ARBA" id="ARBA00023015"/>
    </source>
</evidence>
<proteinExistence type="predicted"/>
<dbReference type="FunFam" id="1.10.10.60:FF:000257">
    <property type="entry name" value="Zinc-finger homeodomain protein 2"/>
    <property type="match status" value="1"/>
</dbReference>
<evidence type="ECO:0000313" key="12">
    <source>
        <dbReference type="EMBL" id="KAB1211605.1"/>
    </source>
</evidence>
<evidence type="ECO:0000256" key="2">
    <source>
        <dbReference type="ARBA" id="ARBA00022723"/>
    </source>
</evidence>
<keyword evidence="7 12" id="KW-0371">Homeobox</keyword>
<dbReference type="GO" id="GO:0005634">
    <property type="term" value="C:nucleus"/>
    <property type="evidence" value="ECO:0007669"/>
    <property type="project" value="UniProtKB-SubCell"/>
</dbReference>
<keyword evidence="2" id="KW-0479">Metal-binding</keyword>
<gene>
    <name evidence="12" type="ORF">CJ030_MR6G013935</name>
</gene>
<feature type="compositionally biased region" description="Low complexity" evidence="10">
    <location>
        <begin position="286"/>
        <end position="314"/>
    </location>
</feature>
<comment type="caution">
    <text evidence="12">The sequence shown here is derived from an EMBL/GenBank/DDBJ whole genome shotgun (WGS) entry which is preliminary data.</text>
</comment>
<evidence type="ECO:0000313" key="13">
    <source>
        <dbReference type="Proteomes" id="UP000516437"/>
    </source>
</evidence>
<keyword evidence="4" id="KW-0862">Zinc</keyword>
<dbReference type="NCBIfam" id="TIGR01565">
    <property type="entry name" value="homeo_ZF_HD"/>
    <property type="match status" value="1"/>
</dbReference>
<dbReference type="InterPro" id="IPR009057">
    <property type="entry name" value="Homeodomain-like_sf"/>
</dbReference>
<organism evidence="12 13">
    <name type="scientific">Morella rubra</name>
    <name type="common">Chinese bayberry</name>
    <dbReference type="NCBI Taxonomy" id="262757"/>
    <lineage>
        <taxon>Eukaryota</taxon>
        <taxon>Viridiplantae</taxon>
        <taxon>Streptophyta</taxon>
        <taxon>Embryophyta</taxon>
        <taxon>Tracheophyta</taxon>
        <taxon>Spermatophyta</taxon>
        <taxon>Magnoliopsida</taxon>
        <taxon>eudicotyledons</taxon>
        <taxon>Gunneridae</taxon>
        <taxon>Pentapetalae</taxon>
        <taxon>rosids</taxon>
        <taxon>fabids</taxon>
        <taxon>Fagales</taxon>
        <taxon>Myricaceae</taxon>
        <taxon>Morella</taxon>
    </lineage>
</organism>
<dbReference type="GO" id="GO:0008270">
    <property type="term" value="F:zinc ion binding"/>
    <property type="evidence" value="ECO:0007669"/>
    <property type="project" value="UniProtKB-KW"/>
</dbReference>
<keyword evidence="9" id="KW-0539">Nucleus</keyword>
<sequence>MDIAPAITNTNTNTNTISAAKSPEADSETPTRIHLSKPSSFSNGVLKRHNHQHHHHQLHHLTSPQLVVSYKECLKNHAASLGGHALDGCGEFMPSPSATSVDPTSLKCAACGCHRNFHRRDPDDSIPTTPTTHVIEYQPHHRHHPPPPPPPPSNRSPNSASPPPISSSYYPSAPHMLLALSGGLSAPPESAAGPTSAMVTPSSSARKRFRTKFSQEQKEKMHQFADRVGWKMQKKDEELVLEFCNEVGVEKGVLKVWMHNNKNTFARRDVTGAGRNNNILEHTHNNDNGNGNGNDNSNNDNNNETNNHGENPNNYQSDSGAHGATNGSSSSS</sequence>
<dbReference type="GO" id="GO:0003700">
    <property type="term" value="F:DNA-binding transcription factor activity"/>
    <property type="evidence" value="ECO:0007669"/>
    <property type="project" value="TreeGrafter"/>
</dbReference>
<dbReference type="NCBIfam" id="TIGR01566">
    <property type="entry name" value="ZF_HD_prot_N"/>
    <property type="match status" value="1"/>
</dbReference>
<keyword evidence="13" id="KW-1185">Reference proteome</keyword>
<dbReference type="SUPFAM" id="SSF46689">
    <property type="entry name" value="Homeodomain-like"/>
    <property type="match status" value="1"/>
</dbReference>
<dbReference type="PANTHER" id="PTHR31948">
    <property type="entry name" value="ZINC-FINGER HOMEODOMAIN PROTEIN 2"/>
    <property type="match status" value="1"/>
</dbReference>
<evidence type="ECO:0000256" key="4">
    <source>
        <dbReference type="ARBA" id="ARBA00022833"/>
    </source>
</evidence>
<feature type="region of interest" description="Disordered" evidence="10">
    <location>
        <begin position="1"/>
        <end position="60"/>
    </location>
</feature>
<evidence type="ECO:0000256" key="7">
    <source>
        <dbReference type="ARBA" id="ARBA00023155"/>
    </source>
</evidence>
<dbReference type="EMBL" id="RXIC02000024">
    <property type="protein sequence ID" value="KAB1211605.1"/>
    <property type="molecule type" value="Genomic_DNA"/>
</dbReference>
<feature type="region of interest" description="Disordered" evidence="10">
    <location>
        <begin position="138"/>
        <end position="168"/>
    </location>
</feature>
<dbReference type="GO" id="GO:0000976">
    <property type="term" value="F:transcription cis-regulatory region binding"/>
    <property type="evidence" value="ECO:0007669"/>
    <property type="project" value="TreeGrafter"/>
</dbReference>
<evidence type="ECO:0000256" key="3">
    <source>
        <dbReference type="ARBA" id="ARBA00022771"/>
    </source>
</evidence>